<accession>A0A6J7UQF5</accession>
<dbReference type="SFLD" id="SFLDG01129">
    <property type="entry name" value="C1.5:_HAD__Beta-PGM__Phosphata"/>
    <property type="match status" value="1"/>
</dbReference>
<dbReference type="InterPro" id="IPR023214">
    <property type="entry name" value="HAD_sf"/>
</dbReference>
<sequence>MTSSPAITSVVFDFGGVIITTITEKIQRIADSLGCPMPQLHSIMMGPQHESGDHPWHRMERGEVARDDLQGLIAPIAAAEGVHFHGNEFETLLLNSTYNINHYVLEHIAGLKERGYKTGLLTNGMREFHDHLVTIVPEELFDVYIDSALVGMRKPEPRIFEHTLQELGVTNPAEVVFLDDFMGNIEGARAAGMQVIHVGDPRVALDELEVMLRA</sequence>
<dbReference type="AlphaFoldDB" id="A0A6J7UQF5"/>
<dbReference type="NCBIfam" id="TIGR01509">
    <property type="entry name" value="HAD-SF-IA-v3"/>
    <property type="match status" value="1"/>
</dbReference>
<dbReference type="SFLD" id="SFLDS00003">
    <property type="entry name" value="Haloacid_Dehalogenase"/>
    <property type="match status" value="1"/>
</dbReference>
<dbReference type="EMBL" id="CAFBQU010000091">
    <property type="protein sequence ID" value="CAB5068260.1"/>
    <property type="molecule type" value="Genomic_DNA"/>
</dbReference>
<name>A0A6J7UQF5_9ZZZZ</name>
<evidence type="ECO:0000313" key="1">
    <source>
        <dbReference type="EMBL" id="CAB5068260.1"/>
    </source>
</evidence>
<proteinExistence type="predicted"/>
<dbReference type="InterPro" id="IPR052898">
    <property type="entry name" value="ACAD10-like"/>
</dbReference>
<dbReference type="InterPro" id="IPR023198">
    <property type="entry name" value="PGP-like_dom2"/>
</dbReference>
<dbReference type="InterPro" id="IPR036412">
    <property type="entry name" value="HAD-like_sf"/>
</dbReference>
<dbReference type="PANTHER" id="PTHR47829">
    <property type="entry name" value="HYDROLASE, PUTATIVE (AFU_ORTHOLOGUE AFUA_1G12880)-RELATED"/>
    <property type="match status" value="1"/>
</dbReference>
<dbReference type="PANTHER" id="PTHR47829:SF1">
    <property type="entry name" value="HAD FAMILY PHOSPHATASE"/>
    <property type="match status" value="1"/>
</dbReference>
<gene>
    <name evidence="1" type="ORF">UFOPK4347_01738</name>
</gene>
<dbReference type="Pfam" id="PF00702">
    <property type="entry name" value="Hydrolase"/>
    <property type="match status" value="1"/>
</dbReference>
<dbReference type="SUPFAM" id="SSF56784">
    <property type="entry name" value="HAD-like"/>
    <property type="match status" value="1"/>
</dbReference>
<reference evidence="1" key="1">
    <citation type="submission" date="2020-05" db="EMBL/GenBank/DDBJ databases">
        <authorList>
            <person name="Chiriac C."/>
            <person name="Salcher M."/>
            <person name="Ghai R."/>
            <person name="Kavagutti S V."/>
        </authorList>
    </citation>
    <scope>NUCLEOTIDE SEQUENCE</scope>
</reference>
<dbReference type="Gene3D" id="1.10.150.240">
    <property type="entry name" value="Putative phosphatase, domain 2"/>
    <property type="match status" value="1"/>
</dbReference>
<dbReference type="CDD" id="cd02603">
    <property type="entry name" value="HAD_sEH-N_like"/>
    <property type="match status" value="1"/>
</dbReference>
<organism evidence="1">
    <name type="scientific">freshwater metagenome</name>
    <dbReference type="NCBI Taxonomy" id="449393"/>
    <lineage>
        <taxon>unclassified sequences</taxon>
        <taxon>metagenomes</taxon>
        <taxon>ecological metagenomes</taxon>
    </lineage>
</organism>
<protein>
    <submittedName>
        <fullName evidence="1">Unannotated protein</fullName>
    </submittedName>
</protein>
<dbReference type="Gene3D" id="3.40.50.1000">
    <property type="entry name" value="HAD superfamily/HAD-like"/>
    <property type="match status" value="1"/>
</dbReference>
<dbReference type="InterPro" id="IPR006439">
    <property type="entry name" value="HAD-SF_hydro_IA"/>
</dbReference>